<protein>
    <submittedName>
        <fullName evidence="2">Uncharacterized protein</fullName>
    </submittedName>
</protein>
<reference evidence="2" key="1">
    <citation type="submission" date="2021-01" db="EMBL/GenBank/DDBJ databases">
        <authorList>
            <consortium name="Genoscope - CEA"/>
            <person name="William W."/>
        </authorList>
    </citation>
    <scope>NUCLEOTIDE SEQUENCE</scope>
</reference>
<keyword evidence="3" id="KW-1185">Reference proteome</keyword>
<keyword evidence="1" id="KW-0175">Coiled coil</keyword>
<sequence length="277" mass="32981">MSTEVISKSRQLINGLQVLLLLNQLKEIHHILIYILLELCLLLKIIHLLDLLNLNYGLKKLIYLLTLVQELKLMKDLLHLNYYNILLFNKENNISKNYLIQLNSIQINYNKLLRIKFHQTIISNCEKIDHDYGTLLIKDQIIQTKEEPDFLKWNKLDQEMNHHFLIRIEHSKEISLEALIINMNLEERKQLKNQIEQQMNQEIQQVKSKYLTKLDLLNLKIKEEEDKQKQPLNLPFSFQVSQEVFQQLANVKTPLIKSQQVKQAKPTPFEFIPKQKL</sequence>
<evidence type="ECO:0000313" key="2">
    <source>
        <dbReference type="EMBL" id="CAD8126328.1"/>
    </source>
</evidence>
<dbReference type="AlphaFoldDB" id="A0A8S1RE77"/>
<evidence type="ECO:0000256" key="1">
    <source>
        <dbReference type="SAM" id="Coils"/>
    </source>
</evidence>
<dbReference type="Proteomes" id="UP000692954">
    <property type="component" value="Unassembled WGS sequence"/>
</dbReference>
<accession>A0A8S1RE77</accession>
<feature type="coiled-coil region" evidence="1">
    <location>
        <begin position="181"/>
        <end position="227"/>
    </location>
</feature>
<proteinExistence type="predicted"/>
<gene>
    <name evidence="2" type="ORF">PSON_ATCC_30995.1.T1660103</name>
</gene>
<organism evidence="2 3">
    <name type="scientific">Paramecium sonneborni</name>
    <dbReference type="NCBI Taxonomy" id="65129"/>
    <lineage>
        <taxon>Eukaryota</taxon>
        <taxon>Sar</taxon>
        <taxon>Alveolata</taxon>
        <taxon>Ciliophora</taxon>
        <taxon>Intramacronucleata</taxon>
        <taxon>Oligohymenophorea</taxon>
        <taxon>Peniculida</taxon>
        <taxon>Parameciidae</taxon>
        <taxon>Paramecium</taxon>
    </lineage>
</organism>
<evidence type="ECO:0000313" key="3">
    <source>
        <dbReference type="Proteomes" id="UP000692954"/>
    </source>
</evidence>
<comment type="caution">
    <text evidence="2">The sequence shown here is derived from an EMBL/GenBank/DDBJ whole genome shotgun (WGS) entry which is preliminary data.</text>
</comment>
<name>A0A8S1RE77_9CILI</name>
<dbReference type="EMBL" id="CAJJDN010000166">
    <property type="protein sequence ID" value="CAD8126328.1"/>
    <property type="molecule type" value="Genomic_DNA"/>
</dbReference>